<evidence type="ECO:0000256" key="3">
    <source>
        <dbReference type="ARBA" id="ARBA00023002"/>
    </source>
</evidence>
<protein>
    <submittedName>
        <fullName evidence="6">Alcohol dehydrogenase catalytic domain-containing protein</fullName>
    </submittedName>
</protein>
<keyword evidence="1 4" id="KW-0479">Metal-binding</keyword>
<dbReference type="KEGG" id="proo:MJB10_17235"/>
<evidence type="ECO:0000313" key="6">
    <source>
        <dbReference type="EMBL" id="WNR42855.1"/>
    </source>
</evidence>
<dbReference type="Gene3D" id="3.40.50.720">
    <property type="entry name" value="NAD(P)-binding Rossmann-like Domain"/>
    <property type="match status" value="1"/>
</dbReference>
<dbReference type="Gene3D" id="3.90.180.10">
    <property type="entry name" value="Medium-chain alcohol dehydrogenases, catalytic domain"/>
    <property type="match status" value="2"/>
</dbReference>
<evidence type="ECO:0000256" key="2">
    <source>
        <dbReference type="ARBA" id="ARBA00022833"/>
    </source>
</evidence>
<dbReference type="PANTHER" id="PTHR43401">
    <property type="entry name" value="L-THREONINE 3-DEHYDROGENASE"/>
    <property type="match status" value="1"/>
</dbReference>
<gene>
    <name evidence="6" type="ORF">MJB10_17235</name>
</gene>
<dbReference type="AlphaFoldDB" id="A0AA96LJG3"/>
<comment type="similarity">
    <text evidence="4">Belongs to the zinc-containing alcohol dehydrogenase family.</text>
</comment>
<dbReference type="InterPro" id="IPR002328">
    <property type="entry name" value="ADH_Zn_CS"/>
</dbReference>
<comment type="cofactor">
    <cofactor evidence="4">
        <name>Zn(2+)</name>
        <dbReference type="ChEBI" id="CHEBI:29105"/>
    </cofactor>
</comment>
<dbReference type="RefSeq" id="WP_314796646.1">
    <property type="nucleotide sequence ID" value="NZ_CP130319.1"/>
</dbReference>
<dbReference type="SUPFAM" id="SSF50129">
    <property type="entry name" value="GroES-like"/>
    <property type="match status" value="1"/>
</dbReference>
<dbReference type="InterPro" id="IPR036291">
    <property type="entry name" value="NAD(P)-bd_dom_sf"/>
</dbReference>
<proteinExistence type="inferred from homology"/>
<organism evidence="6 7">
    <name type="scientific">Paenibacillus roseopurpureus</name>
    <dbReference type="NCBI Taxonomy" id="2918901"/>
    <lineage>
        <taxon>Bacteria</taxon>
        <taxon>Bacillati</taxon>
        <taxon>Bacillota</taxon>
        <taxon>Bacilli</taxon>
        <taxon>Bacillales</taxon>
        <taxon>Paenibacillaceae</taxon>
        <taxon>Paenibacillus</taxon>
    </lineage>
</organism>
<dbReference type="SUPFAM" id="SSF51735">
    <property type="entry name" value="NAD(P)-binding Rossmann-fold domains"/>
    <property type="match status" value="1"/>
</dbReference>
<evidence type="ECO:0000313" key="7">
    <source>
        <dbReference type="Proteomes" id="UP001304650"/>
    </source>
</evidence>
<dbReference type="GO" id="GO:0008270">
    <property type="term" value="F:zinc ion binding"/>
    <property type="evidence" value="ECO:0007669"/>
    <property type="project" value="InterPro"/>
</dbReference>
<dbReference type="Proteomes" id="UP001304650">
    <property type="component" value="Chromosome"/>
</dbReference>
<dbReference type="PANTHER" id="PTHR43401:SF2">
    <property type="entry name" value="L-THREONINE 3-DEHYDROGENASE"/>
    <property type="match status" value="1"/>
</dbReference>
<evidence type="ECO:0000259" key="5">
    <source>
        <dbReference type="SMART" id="SM00829"/>
    </source>
</evidence>
<name>A0AA96LJG3_9BACL</name>
<keyword evidence="3" id="KW-0560">Oxidoreductase</keyword>
<dbReference type="InterPro" id="IPR050129">
    <property type="entry name" value="Zn_alcohol_dh"/>
</dbReference>
<feature type="domain" description="Enoyl reductase (ER)" evidence="5">
    <location>
        <begin position="10"/>
        <end position="318"/>
    </location>
</feature>
<dbReference type="SMART" id="SM00829">
    <property type="entry name" value="PKS_ER"/>
    <property type="match status" value="1"/>
</dbReference>
<evidence type="ECO:0000256" key="4">
    <source>
        <dbReference type="RuleBase" id="RU361277"/>
    </source>
</evidence>
<dbReference type="Pfam" id="PF00107">
    <property type="entry name" value="ADH_zinc_N"/>
    <property type="match status" value="1"/>
</dbReference>
<dbReference type="EMBL" id="CP130319">
    <property type="protein sequence ID" value="WNR42855.1"/>
    <property type="molecule type" value="Genomic_DNA"/>
</dbReference>
<keyword evidence="2 4" id="KW-0862">Zinc</keyword>
<dbReference type="InterPro" id="IPR013154">
    <property type="entry name" value="ADH-like_N"/>
</dbReference>
<evidence type="ECO:0000256" key="1">
    <source>
        <dbReference type="ARBA" id="ARBA00022723"/>
    </source>
</evidence>
<dbReference type="InterPro" id="IPR020843">
    <property type="entry name" value="ER"/>
</dbReference>
<dbReference type="Pfam" id="PF08240">
    <property type="entry name" value="ADH_N"/>
    <property type="match status" value="1"/>
</dbReference>
<dbReference type="InterPro" id="IPR011032">
    <property type="entry name" value="GroES-like_sf"/>
</dbReference>
<dbReference type="InterPro" id="IPR013149">
    <property type="entry name" value="ADH-like_C"/>
</dbReference>
<dbReference type="PROSITE" id="PS00059">
    <property type="entry name" value="ADH_ZINC"/>
    <property type="match status" value="1"/>
</dbReference>
<keyword evidence="7" id="KW-1185">Reference proteome</keyword>
<sequence length="321" mass="34712">MRALVLHKPGELKLEQIPIPSCGSKEVLIELKTSCICNGSDPAILAGAHWETFPIVFGHEACGTIVACGDQVTQFQIGDRVAWWFTVGAFAEYVSVTPEHVAMVKLPETISDDEGPLFELAGAAIRAVEAAKIKAGDKVLIVGLGPSGLIMSQLAKNLGASTVIGWDLYGMRRELGLQLGCDGVFDNGACSVREAVINQFGEMDVVIDAYADDLLPGSPTLNDAIAVIRQGGTLISYGHPQQGRMIDIFDFQKKQVIMRGPVNDMQLVRLYFQKAVDYAVEGKLKLAPLISGRVSLDHVMDGLELVMNHPETNLKILVDIQ</sequence>
<accession>A0AA96LJG3</accession>
<reference evidence="6" key="1">
    <citation type="submission" date="2022-02" db="EMBL/GenBank/DDBJ databases">
        <title>Paenibacillus sp. MBLB1832 Whole Genome Shotgun Sequencing.</title>
        <authorList>
            <person name="Hwang C.Y."/>
            <person name="Cho E.-S."/>
            <person name="Seo M.-J."/>
        </authorList>
    </citation>
    <scope>NUCLEOTIDE SEQUENCE</scope>
    <source>
        <strain evidence="6">MBLB1832</strain>
    </source>
</reference>
<dbReference type="GO" id="GO:0016491">
    <property type="term" value="F:oxidoreductase activity"/>
    <property type="evidence" value="ECO:0007669"/>
    <property type="project" value="UniProtKB-KW"/>
</dbReference>